<sequence>MRMRVSGRKPASPARVRRPFLILVALIALAGCALVFKGLYIHAKAALAQTLLETSFARAIGKPEATRPWPWADFTTEARLTARRLGTSDIVLSDAGGEALAFGPALIGGTARPGDEGTSVIAAHRDTHFNWLREVRPGDFIDVTRRDGAKATFIVRSARIARSDASGIDPHRDGHWMALATCWPFDAAQRGPLRYIVDAERVDDETTLPPLASPPNGLIASR</sequence>
<dbReference type="CDD" id="cd05828">
    <property type="entry name" value="Sortase_D_1"/>
    <property type="match status" value="1"/>
</dbReference>
<gene>
    <name evidence="2" type="ORF">E2A64_16905</name>
</gene>
<dbReference type="AlphaFoldDB" id="A0A4R5PHF7"/>
<keyword evidence="1 2" id="KW-0378">Hydrolase</keyword>
<dbReference type="NCBIfam" id="TIGR03784">
    <property type="entry name" value="marine_sortase"/>
    <property type="match status" value="1"/>
</dbReference>
<dbReference type="InterPro" id="IPR005754">
    <property type="entry name" value="Sortase"/>
</dbReference>
<accession>A0A4R5PHF7</accession>
<keyword evidence="3" id="KW-1185">Reference proteome</keyword>
<dbReference type="InterPro" id="IPR023365">
    <property type="entry name" value="Sortase_dom-sf"/>
</dbReference>
<protein>
    <submittedName>
        <fullName evidence="2">Class GN sortase</fullName>
        <ecNumber evidence="2">3.4.22.-</ecNumber>
    </submittedName>
</protein>
<dbReference type="EC" id="3.4.22.-" evidence="2"/>
<evidence type="ECO:0000256" key="1">
    <source>
        <dbReference type="ARBA" id="ARBA00022801"/>
    </source>
</evidence>
<name>A0A4R5PHF7_9HYPH</name>
<dbReference type="GO" id="GO:0016787">
    <property type="term" value="F:hydrolase activity"/>
    <property type="evidence" value="ECO:0007669"/>
    <property type="project" value="UniProtKB-KW"/>
</dbReference>
<organism evidence="2 3">
    <name type="scientific">Pseudohoeflea suaedae</name>
    <dbReference type="NCBI Taxonomy" id="877384"/>
    <lineage>
        <taxon>Bacteria</taxon>
        <taxon>Pseudomonadati</taxon>
        <taxon>Pseudomonadota</taxon>
        <taxon>Alphaproteobacteria</taxon>
        <taxon>Hyphomicrobiales</taxon>
        <taxon>Rhizobiaceae</taxon>
        <taxon>Pseudohoeflea</taxon>
    </lineage>
</organism>
<dbReference type="OrthoDB" id="9790661at2"/>
<dbReference type="InterPro" id="IPR041999">
    <property type="entry name" value="Sortase_D_1"/>
</dbReference>
<reference evidence="2 3" key="1">
    <citation type="journal article" date="2013" name="Int. J. Syst. Evol. Microbiol.">
        <title>Hoeflea suaedae sp. nov., an endophytic bacterium isolated from the root of the halophyte Suaeda maritima.</title>
        <authorList>
            <person name="Chung E.J."/>
            <person name="Park J.A."/>
            <person name="Pramanik P."/>
            <person name="Bibi F."/>
            <person name="Jeon C.O."/>
            <person name="Chung Y.R."/>
        </authorList>
    </citation>
    <scope>NUCLEOTIDE SEQUENCE [LARGE SCALE GENOMIC DNA]</scope>
    <source>
        <strain evidence="2 3">YC6898</strain>
    </source>
</reference>
<dbReference type="PROSITE" id="PS51257">
    <property type="entry name" value="PROKAR_LIPOPROTEIN"/>
    <property type="match status" value="1"/>
</dbReference>
<comment type="caution">
    <text evidence="2">The sequence shown here is derived from an EMBL/GenBank/DDBJ whole genome shotgun (WGS) entry which is preliminary data.</text>
</comment>
<dbReference type="InterPro" id="IPR022445">
    <property type="entry name" value="Sortase_proteobact_type"/>
</dbReference>
<evidence type="ECO:0000313" key="2">
    <source>
        <dbReference type="EMBL" id="TDH34346.1"/>
    </source>
</evidence>
<evidence type="ECO:0000313" key="3">
    <source>
        <dbReference type="Proteomes" id="UP000295131"/>
    </source>
</evidence>
<dbReference type="Pfam" id="PF04203">
    <property type="entry name" value="Sortase"/>
    <property type="match status" value="1"/>
</dbReference>
<dbReference type="RefSeq" id="WP_133285692.1">
    <property type="nucleotide sequence ID" value="NZ_SMSI01000004.1"/>
</dbReference>
<dbReference type="Gene3D" id="2.40.260.10">
    <property type="entry name" value="Sortase"/>
    <property type="match status" value="1"/>
</dbReference>
<dbReference type="Proteomes" id="UP000295131">
    <property type="component" value="Unassembled WGS sequence"/>
</dbReference>
<dbReference type="SUPFAM" id="SSF63817">
    <property type="entry name" value="Sortase"/>
    <property type="match status" value="1"/>
</dbReference>
<proteinExistence type="predicted"/>
<dbReference type="EMBL" id="SMSI01000004">
    <property type="protein sequence ID" value="TDH34346.1"/>
    <property type="molecule type" value="Genomic_DNA"/>
</dbReference>